<keyword evidence="14" id="KW-1185">Reference proteome</keyword>
<feature type="domain" description="Myosin motor" evidence="12">
    <location>
        <begin position="3"/>
        <end position="144"/>
    </location>
</feature>
<comment type="subcellular location">
    <subcellularLocation>
        <location evidence="2">Cell projection</location>
    </subcellularLocation>
    <subcellularLocation>
        <location evidence="1">Cytoplasm</location>
        <location evidence="1">Cytoskeleton</location>
    </subcellularLocation>
</comment>
<keyword evidence="5 11" id="KW-0547">Nucleotide-binding</keyword>
<dbReference type="OrthoDB" id="10055605at2759"/>
<dbReference type="InterPro" id="IPR001609">
    <property type="entry name" value="Myosin_head_motor_dom-like"/>
</dbReference>
<dbReference type="CTD" id="20235144"/>
<dbReference type="EMBL" id="KB204039">
    <property type="protein sequence ID" value="ESO82111.1"/>
    <property type="molecule type" value="Genomic_DNA"/>
</dbReference>
<dbReference type="HOGENOM" id="CLU_000192_11_4_1"/>
<gene>
    <name evidence="13" type="ORF">LOTGIDRAFT_146686</name>
</gene>
<evidence type="ECO:0000256" key="6">
    <source>
        <dbReference type="ARBA" id="ARBA00022840"/>
    </source>
</evidence>
<evidence type="ECO:0000256" key="7">
    <source>
        <dbReference type="ARBA" id="ARBA00023123"/>
    </source>
</evidence>
<reference evidence="13 14" key="1">
    <citation type="journal article" date="2013" name="Nature">
        <title>Insights into bilaterian evolution from three spiralian genomes.</title>
        <authorList>
            <person name="Simakov O."/>
            <person name="Marletaz F."/>
            <person name="Cho S.J."/>
            <person name="Edsinger-Gonzales E."/>
            <person name="Havlak P."/>
            <person name="Hellsten U."/>
            <person name="Kuo D.H."/>
            <person name="Larsson T."/>
            <person name="Lv J."/>
            <person name="Arendt D."/>
            <person name="Savage R."/>
            <person name="Osoegawa K."/>
            <person name="de Jong P."/>
            <person name="Grimwood J."/>
            <person name="Chapman J.A."/>
            <person name="Shapiro H."/>
            <person name="Aerts A."/>
            <person name="Otillar R.P."/>
            <person name="Terry A.Y."/>
            <person name="Boore J.L."/>
            <person name="Grigoriev I.V."/>
            <person name="Lindberg D.R."/>
            <person name="Seaver E.C."/>
            <person name="Weisblat D.A."/>
            <person name="Putnam N.H."/>
            <person name="Rokhsar D.S."/>
        </authorList>
    </citation>
    <scope>NUCLEOTIDE SEQUENCE [LARGE SCALE GENOMIC DNA]</scope>
</reference>
<name>V3ZMP9_LOTGI</name>
<dbReference type="GO" id="GO:0000146">
    <property type="term" value="F:microfilament motor activity"/>
    <property type="evidence" value="ECO:0007669"/>
    <property type="project" value="TreeGrafter"/>
</dbReference>
<comment type="similarity">
    <text evidence="11">Belongs to the TRAFAC class myosin-kinesin ATPase superfamily. Myosin family.</text>
</comment>
<evidence type="ECO:0000256" key="8">
    <source>
        <dbReference type="ARBA" id="ARBA00023175"/>
    </source>
</evidence>
<evidence type="ECO:0000256" key="9">
    <source>
        <dbReference type="ARBA" id="ARBA00023212"/>
    </source>
</evidence>
<proteinExistence type="inferred from homology"/>
<comment type="caution">
    <text evidence="11">Lacks conserved residue(s) required for the propagation of feature annotation.</text>
</comment>
<dbReference type="GO" id="GO:0042995">
    <property type="term" value="C:cell projection"/>
    <property type="evidence" value="ECO:0007669"/>
    <property type="project" value="UniProtKB-SubCell"/>
</dbReference>
<evidence type="ECO:0000256" key="2">
    <source>
        <dbReference type="ARBA" id="ARBA00004316"/>
    </source>
</evidence>
<evidence type="ECO:0000256" key="4">
    <source>
        <dbReference type="ARBA" id="ARBA00022737"/>
    </source>
</evidence>
<keyword evidence="8 11" id="KW-0505">Motor protein</keyword>
<dbReference type="Proteomes" id="UP000030746">
    <property type="component" value="Unassembled WGS sequence"/>
</dbReference>
<dbReference type="PRINTS" id="PR00193">
    <property type="entry name" value="MYOSINHEAVY"/>
</dbReference>
<dbReference type="PANTHER" id="PTHR46256">
    <property type="entry name" value="AGAP011099-PA"/>
    <property type="match status" value="1"/>
</dbReference>
<dbReference type="RefSeq" id="XP_009067201.1">
    <property type="nucleotide sequence ID" value="XM_009068953.1"/>
</dbReference>
<dbReference type="OMA" id="RESIVNC"/>
<evidence type="ECO:0000256" key="1">
    <source>
        <dbReference type="ARBA" id="ARBA00004245"/>
    </source>
</evidence>
<evidence type="ECO:0000256" key="3">
    <source>
        <dbReference type="ARBA" id="ARBA00022490"/>
    </source>
</evidence>
<keyword evidence="4" id="KW-0677">Repeat</keyword>
<organism evidence="13 14">
    <name type="scientific">Lottia gigantea</name>
    <name type="common">Giant owl limpet</name>
    <dbReference type="NCBI Taxonomy" id="225164"/>
    <lineage>
        <taxon>Eukaryota</taxon>
        <taxon>Metazoa</taxon>
        <taxon>Spiralia</taxon>
        <taxon>Lophotrochozoa</taxon>
        <taxon>Mollusca</taxon>
        <taxon>Gastropoda</taxon>
        <taxon>Patellogastropoda</taxon>
        <taxon>Lottioidea</taxon>
        <taxon>Lottiidae</taxon>
        <taxon>Lottia</taxon>
    </lineage>
</organism>
<dbReference type="GO" id="GO:0005524">
    <property type="term" value="F:ATP binding"/>
    <property type="evidence" value="ECO:0007669"/>
    <property type="project" value="UniProtKB-UniRule"/>
</dbReference>
<sequence>RPSETDDLALLSILDEKTIVENLKQRYIKNEFYTYIGDILLFINPFKTVDIYGKSDHKQYTNVSVRSNLKPHIFWIADHTHLRMLSSHKSQNIVVSGESGSGKTESVKHMISHVTYKSESIHPFLDVKINEVRNNISLCWYTFL</sequence>
<dbReference type="GO" id="GO:0030832">
    <property type="term" value="P:regulation of actin filament length"/>
    <property type="evidence" value="ECO:0007669"/>
    <property type="project" value="TreeGrafter"/>
</dbReference>
<feature type="binding site" evidence="11">
    <location>
        <begin position="97"/>
        <end position="104"/>
    </location>
    <ligand>
        <name>ATP</name>
        <dbReference type="ChEBI" id="CHEBI:30616"/>
    </ligand>
</feature>
<dbReference type="PROSITE" id="PS51456">
    <property type="entry name" value="MYOSIN_MOTOR"/>
    <property type="match status" value="1"/>
</dbReference>
<dbReference type="InterPro" id="IPR036961">
    <property type="entry name" value="Kinesin_motor_dom_sf"/>
</dbReference>
<accession>V3ZMP9</accession>
<dbReference type="GO" id="GO:0003779">
    <property type="term" value="F:actin binding"/>
    <property type="evidence" value="ECO:0007669"/>
    <property type="project" value="UniProtKB-KW"/>
</dbReference>
<dbReference type="InterPro" id="IPR052409">
    <property type="entry name" value="Myosin-III_kinase_activity"/>
</dbReference>
<dbReference type="PANTHER" id="PTHR46256:SF3">
    <property type="entry name" value="MYOSIN MOTOR DOMAIN-CONTAINING PROTEIN"/>
    <property type="match status" value="1"/>
</dbReference>
<evidence type="ECO:0000256" key="5">
    <source>
        <dbReference type="ARBA" id="ARBA00022741"/>
    </source>
</evidence>
<dbReference type="GO" id="GO:0016459">
    <property type="term" value="C:myosin complex"/>
    <property type="evidence" value="ECO:0007669"/>
    <property type="project" value="UniProtKB-KW"/>
</dbReference>
<dbReference type="InterPro" id="IPR027417">
    <property type="entry name" value="P-loop_NTPase"/>
</dbReference>
<dbReference type="KEGG" id="lgi:LOTGIDRAFT_146686"/>
<dbReference type="AlphaFoldDB" id="V3ZMP9"/>
<protein>
    <recommendedName>
        <fullName evidence="12">Myosin motor domain-containing protein</fullName>
    </recommendedName>
</protein>
<keyword evidence="11" id="KW-0009">Actin-binding</keyword>
<dbReference type="Gene3D" id="3.40.850.10">
    <property type="entry name" value="Kinesin motor domain"/>
    <property type="match status" value="1"/>
</dbReference>
<evidence type="ECO:0000313" key="13">
    <source>
        <dbReference type="EMBL" id="ESO82111.1"/>
    </source>
</evidence>
<evidence type="ECO:0000313" key="14">
    <source>
        <dbReference type="Proteomes" id="UP000030746"/>
    </source>
</evidence>
<evidence type="ECO:0000256" key="11">
    <source>
        <dbReference type="PROSITE-ProRule" id="PRU00782"/>
    </source>
</evidence>
<evidence type="ECO:0000259" key="12">
    <source>
        <dbReference type="PROSITE" id="PS51456"/>
    </source>
</evidence>
<dbReference type="STRING" id="225164.V3ZMP9"/>
<keyword evidence="9" id="KW-0206">Cytoskeleton</keyword>
<dbReference type="GO" id="GO:0004674">
    <property type="term" value="F:protein serine/threonine kinase activity"/>
    <property type="evidence" value="ECO:0007669"/>
    <property type="project" value="TreeGrafter"/>
</dbReference>
<dbReference type="GeneID" id="20235144"/>
<keyword evidence="6 11" id="KW-0067">ATP-binding</keyword>
<dbReference type="Pfam" id="PF00063">
    <property type="entry name" value="Myosin_head"/>
    <property type="match status" value="1"/>
</dbReference>
<feature type="non-terminal residue" evidence="13">
    <location>
        <position position="1"/>
    </location>
</feature>
<evidence type="ECO:0000256" key="10">
    <source>
        <dbReference type="ARBA" id="ARBA00023273"/>
    </source>
</evidence>
<keyword evidence="10" id="KW-0966">Cell projection</keyword>
<keyword evidence="7 11" id="KW-0518">Myosin</keyword>
<dbReference type="SUPFAM" id="SSF52540">
    <property type="entry name" value="P-loop containing nucleoside triphosphate hydrolases"/>
    <property type="match status" value="1"/>
</dbReference>
<keyword evidence="3" id="KW-0963">Cytoplasm</keyword>